<sequence>MQRVYGRKARRTARETKLDERNHDAAPNEVQSDNADDRDSSPSRRKRRRITAGSGPSAFSDRSPASDAQTPTFLESPPIRGSPHSPSTPSHGRQATPDDSKQSPSRVPPVRPMRTYAGPSRSFLVTLPVPGADFTDVLTQGQDEASQESYADLRTRWGVDKSEDDLLPVEEVVSPSRRLKRNSSKTLSQSSLTYNASGMMNDLKSITELRNKGESRRFMDEVGYLFEGLEAASAITLRRTSALEIVNKLCDSDFNRRAKAFDFYSHTWDKFSVSRGGVSDKLFDAIIAFFAALAARDPLNTLQDLTRHPKFVETLVHILGTLSEKTDVLTLAASGASIAEFKSYGISRSEIAVLNKLSVMISEELQQYCAFKPSVRFLISHTLATLPTALDAQYLAPILASLEEELTLIEPRLAAYYSGSAVVLPNYSISCGTLSLEHAESCLRLLDSFLLGQWSTAELNGDRTEVFRAACVNGLASKFLSLCVFSQVQLRKCDIEEQRALGWKCLCGALRVLTLLSHGDLSWCEVTLAEEYALPLVALVAVQSQSNWLDVNAQDPPAGCDYFDLFCLSLGLLMNWATMCDKVSGLCIHHSINPDCPGSGKCMRACQCTERCTVLRCLTTLYMEHSACEDDLPQRAFLRGYTAVLLGILIKDGDASRNVVLSALSGETSSAKLRTLVYHCRAFLDLYTQTTASLTEVSDSPSLQGISPQRKDLWDKTGEEVARGVIASLELLYNS</sequence>
<reference evidence="4 5" key="1">
    <citation type="submission" date="2014-04" db="EMBL/GenBank/DDBJ databases">
        <authorList>
            <consortium name="DOE Joint Genome Institute"/>
            <person name="Kuo A."/>
            <person name="Kohler A."/>
            <person name="Nagy L.G."/>
            <person name="Floudas D."/>
            <person name="Copeland A."/>
            <person name="Barry K.W."/>
            <person name="Cichocki N."/>
            <person name="Veneault-Fourrey C."/>
            <person name="LaButti K."/>
            <person name="Lindquist E.A."/>
            <person name="Lipzen A."/>
            <person name="Lundell T."/>
            <person name="Morin E."/>
            <person name="Murat C."/>
            <person name="Sun H."/>
            <person name="Tunlid A."/>
            <person name="Henrissat B."/>
            <person name="Grigoriev I.V."/>
            <person name="Hibbett D.S."/>
            <person name="Martin F."/>
            <person name="Nordberg H.P."/>
            <person name="Cantor M.N."/>
            <person name="Hua S.X."/>
        </authorList>
    </citation>
    <scope>NUCLEOTIDE SEQUENCE [LARGE SCALE GENOMIC DNA]</scope>
    <source>
        <strain evidence="4 5">Foug A</strain>
    </source>
</reference>
<dbReference type="InterPro" id="IPR011989">
    <property type="entry name" value="ARM-like"/>
</dbReference>
<name>A0A0C3DHC7_9AGAM</name>
<dbReference type="AlphaFoldDB" id="A0A0C3DHC7"/>
<dbReference type="PANTHER" id="PTHR22100">
    <property type="entry name" value="WINGS APART-LIKE PROTEIN HOMOLOG"/>
    <property type="match status" value="1"/>
</dbReference>
<organism evidence="4 5">
    <name type="scientific">Scleroderma citrinum Foug A</name>
    <dbReference type="NCBI Taxonomy" id="1036808"/>
    <lineage>
        <taxon>Eukaryota</taxon>
        <taxon>Fungi</taxon>
        <taxon>Dikarya</taxon>
        <taxon>Basidiomycota</taxon>
        <taxon>Agaricomycotina</taxon>
        <taxon>Agaricomycetes</taxon>
        <taxon>Agaricomycetidae</taxon>
        <taxon>Boletales</taxon>
        <taxon>Sclerodermatineae</taxon>
        <taxon>Sclerodermataceae</taxon>
        <taxon>Scleroderma</taxon>
    </lineage>
</organism>
<reference evidence="5" key="2">
    <citation type="submission" date="2015-01" db="EMBL/GenBank/DDBJ databases">
        <title>Evolutionary Origins and Diversification of the Mycorrhizal Mutualists.</title>
        <authorList>
            <consortium name="DOE Joint Genome Institute"/>
            <consortium name="Mycorrhizal Genomics Consortium"/>
            <person name="Kohler A."/>
            <person name="Kuo A."/>
            <person name="Nagy L.G."/>
            <person name="Floudas D."/>
            <person name="Copeland A."/>
            <person name="Barry K.W."/>
            <person name="Cichocki N."/>
            <person name="Veneault-Fourrey C."/>
            <person name="LaButti K."/>
            <person name="Lindquist E.A."/>
            <person name="Lipzen A."/>
            <person name="Lundell T."/>
            <person name="Morin E."/>
            <person name="Murat C."/>
            <person name="Riley R."/>
            <person name="Ohm R."/>
            <person name="Sun H."/>
            <person name="Tunlid A."/>
            <person name="Henrissat B."/>
            <person name="Grigoriev I.V."/>
            <person name="Hibbett D.S."/>
            <person name="Martin F."/>
        </authorList>
    </citation>
    <scope>NUCLEOTIDE SEQUENCE [LARGE SCALE GENOMIC DNA]</scope>
    <source>
        <strain evidence="5">Foug A</strain>
    </source>
</reference>
<feature type="compositionally biased region" description="Basic residues" evidence="2">
    <location>
        <begin position="1"/>
        <end position="11"/>
    </location>
</feature>
<dbReference type="HOGENOM" id="CLU_012436_0_0_1"/>
<dbReference type="InParanoid" id="A0A0C3DHC7"/>
<dbReference type="Pfam" id="PF07814">
    <property type="entry name" value="WAPL"/>
    <property type="match status" value="1"/>
</dbReference>
<feature type="compositionally biased region" description="Basic and acidic residues" evidence="2">
    <location>
        <begin position="12"/>
        <end position="26"/>
    </location>
</feature>
<comment type="similarity">
    <text evidence="1">Belongs to the WAPL family.</text>
</comment>
<dbReference type="InterPro" id="IPR039874">
    <property type="entry name" value="WAPL"/>
</dbReference>
<proteinExistence type="inferred from homology"/>
<evidence type="ECO:0000313" key="5">
    <source>
        <dbReference type="Proteomes" id="UP000053989"/>
    </source>
</evidence>
<dbReference type="OrthoDB" id="78088at2759"/>
<dbReference type="InterPro" id="IPR022771">
    <property type="entry name" value="WAPL_C"/>
</dbReference>
<protein>
    <recommendedName>
        <fullName evidence="3">Wings apart-like protein C-terminal domain-containing protein</fullName>
    </recommendedName>
</protein>
<feature type="region of interest" description="Disordered" evidence="2">
    <location>
        <begin position="1"/>
        <end position="117"/>
    </location>
</feature>
<dbReference type="STRING" id="1036808.A0A0C3DHC7"/>
<feature type="domain" description="Wings apart-like protein C-terminal" evidence="3">
    <location>
        <begin position="204"/>
        <end position="578"/>
    </location>
</feature>
<evidence type="ECO:0000256" key="2">
    <source>
        <dbReference type="SAM" id="MobiDB-lite"/>
    </source>
</evidence>
<evidence type="ECO:0000259" key="3">
    <source>
        <dbReference type="Pfam" id="PF07814"/>
    </source>
</evidence>
<dbReference type="Gene3D" id="1.25.10.10">
    <property type="entry name" value="Leucine-rich Repeat Variant"/>
    <property type="match status" value="1"/>
</dbReference>
<keyword evidence="5" id="KW-1185">Reference proteome</keyword>
<evidence type="ECO:0000256" key="1">
    <source>
        <dbReference type="ARBA" id="ARBA00006854"/>
    </source>
</evidence>
<accession>A0A0C3DHC7</accession>
<gene>
    <name evidence="4" type="ORF">SCLCIDRAFT_17334</name>
</gene>
<evidence type="ECO:0000313" key="4">
    <source>
        <dbReference type="EMBL" id="KIM55739.1"/>
    </source>
</evidence>
<dbReference type="Proteomes" id="UP000053989">
    <property type="component" value="Unassembled WGS sequence"/>
</dbReference>
<dbReference type="PANTHER" id="PTHR22100:SF13">
    <property type="entry name" value="WINGS APART-LIKE PROTEIN HOMOLOG"/>
    <property type="match status" value="1"/>
</dbReference>
<feature type="compositionally biased region" description="Low complexity" evidence="2">
    <location>
        <begin position="82"/>
        <end position="91"/>
    </location>
</feature>
<dbReference type="EMBL" id="KN822128">
    <property type="protein sequence ID" value="KIM55739.1"/>
    <property type="molecule type" value="Genomic_DNA"/>
</dbReference>